<comment type="subcellular location">
    <subcellularLocation>
        <location evidence="4">Secreted</location>
    </subcellularLocation>
</comment>
<dbReference type="PANTHER" id="PTHR40079">
    <property type="entry name" value="MANNAN ENDO-1,4-BETA-MANNOSIDASE E-RELATED"/>
    <property type="match status" value="1"/>
</dbReference>
<protein>
    <recommendedName>
        <fullName evidence="4">Mannan endo-1,4-beta-mannosidase</fullName>
        <ecNumber evidence="4">3.2.1.78</ecNumber>
    </recommendedName>
</protein>
<dbReference type="AlphaFoldDB" id="A0A101HJZ4"/>
<keyword evidence="4" id="KW-0964">Secreted</keyword>
<keyword evidence="4" id="KW-0119">Carbohydrate metabolism</keyword>
<feature type="signal peptide" evidence="4">
    <location>
        <begin position="1"/>
        <end position="24"/>
    </location>
</feature>
<dbReference type="PIRSF" id="PIRSF018168">
    <property type="entry name" value="Mannan-1_4-beta-mannosidase"/>
    <property type="match status" value="1"/>
</dbReference>
<feature type="chain" id="PRO_5010756464" description="Mannan endo-1,4-beta-mannosidase" evidence="4">
    <location>
        <begin position="25"/>
        <end position="378"/>
    </location>
</feature>
<feature type="active site" description="Nucleophile" evidence="5 8">
    <location>
        <position position="304"/>
    </location>
</feature>
<dbReference type="SMR" id="A0A101HJZ4"/>
<organism evidence="10 11">
    <name type="scientific">Proteiniphilum acetatigenes</name>
    <dbReference type="NCBI Taxonomy" id="294710"/>
    <lineage>
        <taxon>Bacteria</taxon>
        <taxon>Pseudomonadati</taxon>
        <taxon>Bacteroidota</taxon>
        <taxon>Bacteroidia</taxon>
        <taxon>Bacteroidales</taxon>
        <taxon>Dysgonomonadaceae</taxon>
        <taxon>Proteiniphilum</taxon>
    </lineage>
</organism>
<evidence type="ECO:0000256" key="8">
    <source>
        <dbReference type="PROSITE-ProRule" id="PRU01100"/>
    </source>
</evidence>
<dbReference type="InterPro" id="IPR017853">
    <property type="entry name" value="GH"/>
</dbReference>
<evidence type="ECO:0000256" key="7">
    <source>
        <dbReference type="PIRSR" id="PIRSR018168-3"/>
    </source>
</evidence>
<comment type="catalytic activity">
    <reaction evidence="4">
        <text>Random hydrolysis of (1-&gt;4)-beta-D-mannosidic linkages in mannans, galactomannans and glucomannans.</text>
        <dbReference type="EC" id="3.2.1.78"/>
    </reaction>
</comment>
<proteinExistence type="inferred from homology"/>
<comment type="similarity">
    <text evidence="1 4 8">Belongs to the glycosyl hydrolase 26 family.</text>
</comment>
<evidence type="ECO:0000313" key="11">
    <source>
        <dbReference type="Proteomes" id="UP000053860"/>
    </source>
</evidence>
<feature type="active site" description="Proton donor" evidence="5 8">
    <location>
        <position position="197"/>
    </location>
</feature>
<dbReference type="PATRIC" id="fig|294710.3.peg.681"/>
<dbReference type="InterPro" id="IPR016714">
    <property type="entry name" value="MANB/E"/>
</dbReference>
<name>A0A101HJZ4_9BACT</name>
<evidence type="ECO:0000256" key="3">
    <source>
        <dbReference type="ARBA" id="ARBA00023295"/>
    </source>
</evidence>
<dbReference type="SUPFAM" id="SSF51445">
    <property type="entry name" value="(Trans)glycosidases"/>
    <property type="match status" value="1"/>
</dbReference>
<dbReference type="GO" id="GO:0006080">
    <property type="term" value="P:substituted mannan metabolic process"/>
    <property type="evidence" value="ECO:0007669"/>
    <property type="project" value="UniProtKB-UniRule"/>
</dbReference>
<feature type="binding site" evidence="6">
    <location>
        <position position="202"/>
    </location>
    <ligand>
        <name>substrate</name>
    </ligand>
</feature>
<dbReference type="PANTHER" id="PTHR40079:SF4">
    <property type="entry name" value="GH26 DOMAIN-CONTAINING PROTEIN-RELATED"/>
    <property type="match status" value="1"/>
</dbReference>
<evidence type="ECO:0000256" key="4">
    <source>
        <dbReference type="PIRNR" id="PIRNR018168"/>
    </source>
</evidence>
<dbReference type="GO" id="GO:0016985">
    <property type="term" value="F:mannan endo-1,4-beta-mannosidase activity"/>
    <property type="evidence" value="ECO:0007669"/>
    <property type="project" value="UniProtKB-UniRule"/>
</dbReference>
<keyword evidence="3 4" id="KW-0326">Glycosidase</keyword>
<gene>
    <name evidence="10" type="ORF">XD92_0439</name>
</gene>
<dbReference type="EC" id="3.2.1.78" evidence="4"/>
<evidence type="ECO:0000256" key="6">
    <source>
        <dbReference type="PIRSR" id="PIRSR018168-2"/>
    </source>
</evidence>
<dbReference type="Pfam" id="PF02156">
    <property type="entry name" value="Glyco_hydro_26"/>
    <property type="match status" value="1"/>
</dbReference>
<accession>A0A101HJZ4</accession>
<dbReference type="InterPro" id="IPR000805">
    <property type="entry name" value="Glyco_hydro_26"/>
</dbReference>
<evidence type="ECO:0000256" key="2">
    <source>
        <dbReference type="ARBA" id="ARBA00022801"/>
    </source>
</evidence>
<dbReference type="PRINTS" id="PR00739">
    <property type="entry name" value="GLHYDRLASE26"/>
</dbReference>
<keyword evidence="4" id="KW-0732">Signal</keyword>
<feature type="binding site" evidence="6">
    <location>
        <position position="134"/>
    </location>
    <ligand>
        <name>substrate</name>
    </ligand>
</feature>
<comment type="caution">
    <text evidence="10">The sequence shown here is derived from an EMBL/GenBank/DDBJ whole genome shotgun (WGS) entry which is preliminary data.</text>
</comment>
<keyword evidence="2 4" id="KW-0378">Hydrolase</keyword>
<evidence type="ECO:0000313" key="10">
    <source>
        <dbReference type="EMBL" id="KUK78230.1"/>
    </source>
</evidence>
<feature type="binding site" evidence="6">
    <location>
        <position position="267"/>
    </location>
    <ligand>
        <name>substrate</name>
    </ligand>
</feature>
<dbReference type="InterPro" id="IPR022790">
    <property type="entry name" value="GH26_dom"/>
</dbReference>
<dbReference type="EMBL" id="LGGN01000056">
    <property type="protein sequence ID" value="KUK78230.1"/>
    <property type="molecule type" value="Genomic_DNA"/>
</dbReference>
<dbReference type="Proteomes" id="UP000053860">
    <property type="component" value="Unassembled WGS sequence"/>
</dbReference>
<reference evidence="11" key="1">
    <citation type="journal article" date="2015" name="MBio">
        <title>Genome-Resolved Metagenomic Analysis Reveals Roles for Candidate Phyla and Other Microbial Community Members in Biogeochemical Transformations in Oil Reservoirs.</title>
        <authorList>
            <person name="Hu P."/>
            <person name="Tom L."/>
            <person name="Singh A."/>
            <person name="Thomas B.C."/>
            <person name="Baker B.J."/>
            <person name="Piceno Y.M."/>
            <person name="Andersen G.L."/>
            <person name="Banfield J.F."/>
        </authorList>
    </citation>
    <scope>NUCLEOTIDE SEQUENCE [LARGE SCALE GENOMIC DNA]</scope>
</reference>
<dbReference type="GO" id="GO:0005576">
    <property type="term" value="C:extracellular region"/>
    <property type="evidence" value="ECO:0007669"/>
    <property type="project" value="UniProtKB-SubCell"/>
</dbReference>
<evidence type="ECO:0000259" key="9">
    <source>
        <dbReference type="PROSITE" id="PS51764"/>
    </source>
</evidence>
<dbReference type="PROSITE" id="PS51764">
    <property type="entry name" value="GH26"/>
    <property type="match status" value="1"/>
</dbReference>
<evidence type="ECO:0000256" key="5">
    <source>
        <dbReference type="PIRSR" id="PIRSR018168-1"/>
    </source>
</evidence>
<feature type="site" description="Plays an important role in maintaining the position of the catalytic nucleophile" evidence="7">
    <location>
        <position position="196"/>
    </location>
</feature>
<feature type="domain" description="GH26" evidence="9">
    <location>
        <begin position="41"/>
        <end position="371"/>
    </location>
</feature>
<dbReference type="Gene3D" id="3.20.20.80">
    <property type="entry name" value="Glycosidases"/>
    <property type="match status" value="1"/>
</dbReference>
<evidence type="ECO:0000256" key="1">
    <source>
        <dbReference type="ARBA" id="ARBA00007754"/>
    </source>
</evidence>
<sequence>MKKRTIITGLWLMALLFTDTYCGAKKTSANQEEMSRPQRTAETERLLHNLKAITAYGFMFGHQDDPLYGVNWEGDSGRSDVQRVTGDYPAVMGFDIGKIEHESEKNIDNVSFAIIRKEIIHQYERGGMVTVSWHVDNPLTGGDTWDVSRDDVVRAILPRGEKHDLFLGWLDKASVFLNSLTTADGTKVPVLFRPWHEHTGSWFWWGKELCSTEEYTALWEMTRSHFDRAGVDNLLYAYSPDLQGPGEIYMERYPGDDFVDLLGLDGYHRNNEEGIAAYVSSLDTILSFMTQEGAKRDKPIALTETGLEAIPIADWWTEVLLPVMERYPVSYVMVWRNARERPDHYYAPYPGQLSADDFVTFHQHPKTLFCKDIPNLYQ</sequence>